<feature type="chain" id="PRO_5017431108" description="Outer membrane protein beta-barrel domain-containing protein" evidence="1">
    <location>
        <begin position="24"/>
        <end position="307"/>
    </location>
</feature>
<evidence type="ECO:0000313" key="2">
    <source>
        <dbReference type="EMBL" id="RIH63003.1"/>
    </source>
</evidence>
<comment type="caution">
    <text evidence="2">The sequence shown here is derived from an EMBL/GenBank/DDBJ whole genome shotgun (WGS) entry which is preliminary data.</text>
</comment>
<accession>A0A399CUL8</accession>
<dbReference type="Proteomes" id="UP000266441">
    <property type="component" value="Unassembled WGS sequence"/>
</dbReference>
<keyword evidence="3" id="KW-1185">Reference proteome</keyword>
<keyword evidence="1" id="KW-0732">Signal</keyword>
<gene>
    <name evidence="2" type="ORF">D1164_21875</name>
</gene>
<dbReference type="OrthoDB" id="1093738at2"/>
<evidence type="ECO:0008006" key="4">
    <source>
        <dbReference type="Google" id="ProtNLM"/>
    </source>
</evidence>
<evidence type="ECO:0000256" key="1">
    <source>
        <dbReference type="SAM" id="SignalP"/>
    </source>
</evidence>
<dbReference type="EMBL" id="QWET01000028">
    <property type="protein sequence ID" value="RIH63003.1"/>
    <property type="molecule type" value="Genomic_DNA"/>
</dbReference>
<sequence length="307" mass="34610">MTQRTFLLITLLFFLNGLNSVFAQDKIITSAGDTINCNILRVSNKKITYEKNVGGVKTTLQKERRFVKSWIKNEADPFPGGLDAEIYESARPHDSKWKISVNGGIGYRIAGTKEAKQDLIKKGFSEQKVDSYFKSIKWGEKAAGQVHYMLTPNYGLGLDYQFFTSSGSITDILDPQDGAMLYYGLAEDKEFTNYAGLSFYYHEWLTPAKTKFYCQVSLGLTMFRNESTFFYNPILITGKALGGNSELGYEYFITRNTALGIHLNFFQATITKVNLDDGTHSQEIKLEKGEQRGLARIDVSAGIKIYL</sequence>
<evidence type="ECO:0000313" key="3">
    <source>
        <dbReference type="Proteomes" id="UP000266441"/>
    </source>
</evidence>
<reference evidence="2 3" key="1">
    <citation type="journal article" date="2015" name="Int. J. Syst. Evol. Microbiol.">
        <title>Mariniphaga sediminis sp. nov., isolated from coastal sediment.</title>
        <authorList>
            <person name="Wang F.Q."/>
            <person name="Shen Q.Y."/>
            <person name="Chen G.J."/>
            <person name="Du Z.J."/>
        </authorList>
    </citation>
    <scope>NUCLEOTIDE SEQUENCE [LARGE SCALE GENOMIC DNA]</scope>
    <source>
        <strain evidence="2 3">SY21</strain>
    </source>
</reference>
<name>A0A399CUL8_9BACT</name>
<dbReference type="SUPFAM" id="SSF56925">
    <property type="entry name" value="OMPA-like"/>
    <property type="match status" value="1"/>
</dbReference>
<feature type="signal peptide" evidence="1">
    <location>
        <begin position="1"/>
        <end position="23"/>
    </location>
</feature>
<organism evidence="2 3">
    <name type="scientific">Mariniphaga sediminis</name>
    <dbReference type="NCBI Taxonomy" id="1628158"/>
    <lineage>
        <taxon>Bacteria</taxon>
        <taxon>Pseudomonadati</taxon>
        <taxon>Bacteroidota</taxon>
        <taxon>Bacteroidia</taxon>
        <taxon>Marinilabiliales</taxon>
        <taxon>Prolixibacteraceae</taxon>
        <taxon>Mariniphaga</taxon>
    </lineage>
</organism>
<dbReference type="InterPro" id="IPR011250">
    <property type="entry name" value="OMP/PagP_B-barrel"/>
</dbReference>
<protein>
    <recommendedName>
        <fullName evidence="4">Outer membrane protein beta-barrel domain-containing protein</fullName>
    </recommendedName>
</protein>
<proteinExistence type="predicted"/>
<dbReference type="RefSeq" id="WP_119352041.1">
    <property type="nucleotide sequence ID" value="NZ_QWET01000028.1"/>
</dbReference>
<dbReference type="AlphaFoldDB" id="A0A399CUL8"/>